<proteinExistence type="predicted"/>
<dbReference type="Proteomes" id="UP000501346">
    <property type="component" value="Chromosome SeIV-SeII"/>
</dbReference>
<gene>
    <name evidence="2" type="ORF">GRS66_006508</name>
</gene>
<dbReference type="EMBL" id="CP049001">
    <property type="protein sequence ID" value="QID84017.1"/>
    <property type="molecule type" value="Genomic_DNA"/>
</dbReference>
<evidence type="ECO:0000313" key="3">
    <source>
        <dbReference type="Proteomes" id="UP000501346"/>
    </source>
</evidence>
<name>A0A6C1E5L0_SACPS</name>
<accession>A0A6C1E5L0</accession>
<organism evidence="2 3">
    <name type="scientific">Saccharomyces pastorianus</name>
    <name type="common">Lager yeast</name>
    <name type="synonym">Saccharomyces cerevisiae x Saccharomyces eubayanus</name>
    <dbReference type="NCBI Taxonomy" id="27292"/>
    <lineage>
        <taxon>Eukaryota</taxon>
        <taxon>Fungi</taxon>
        <taxon>Dikarya</taxon>
        <taxon>Ascomycota</taxon>
        <taxon>Saccharomycotina</taxon>
        <taxon>Saccharomycetes</taxon>
        <taxon>Saccharomycetales</taxon>
        <taxon>Saccharomycetaceae</taxon>
        <taxon>Saccharomyces</taxon>
    </lineage>
</organism>
<sequence>MLCHADHPQQQVPQLDSTPSGTTDTLATTLVVLSYVHLLQTLGPWQRGDGGWEGGNDVFSTNDYQLPIYGSLPWQPEIEDVLSNQFPKMMVALSLSIVP</sequence>
<keyword evidence="3" id="KW-1185">Reference proteome</keyword>
<evidence type="ECO:0000313" key="2">
    <source>
        <dbReference type="EMBL" id="QID84017.1"/>
    </source>
</evidence>
<feature type="region of interest" description="Disordered" evidence="1">
    <location>
        <begin position="1"/>
        <end position="21"/>
    </location>
</feature>
<reference evidence="2 3" key="1">
    <citation type="journal article" date="2019" name="BMC Genomics">
        <title>Chromosome level assembly and comparative genome analysis confirm lager-brewing yeasts originated from a single hybridization.</title>
        <authorList>
            <person name="Salazar A.N."/>
            <person name="Gorter de Vries A.R."/>
            <person name="van den Broek M."/>
            <person name="Brouwers N."/>
            <person name="de la Torre Cortes P."/>
            <person name="Kuijpers N.G.A."/>
            <person name="Daran J.G."/>
            <person name="Abeel T."/>
        </authorList>
    </citation>
    <scope>NUCLEOTIDE SEQUENCE [LARGE SCALE GENOMIC DNA]</scope>
    <source>
        <strain evidence="2 3">CBS 1483</strain>
    </source>
</reference>
<dbReference type="AlphaFoldDB" id="A0A6C1E5L0"/>
<protein>
    <submittedName>
        <fullName evidence="2">Uncharacterized protein</fullName>
    </submittedName>
</protein>
<evidence type="ECO:0000256" key="1">
    <source>
        <dbReference type="SAM" id="MobiDB-lite"/>
    </source>
</evidence>